<accession>A0A955KV59</accession>
<proteinExistence type="predicted"/>
<organism evidence="1 2">
    <name type="scientific">Candidatus Dojkabacteria bacterium</name>
    <dbReference type="NCBI Taxonomy" id="2099670"/>
    <lineage>
        <taxon>Bacteria</taxon>
        <taxon>Candidatus Dojkabacteria</taxon>
    </lineage>
</organism>
<reference evidence="1" key="1">
    <citation type="submission" date="2020-04" db="EMBL/GenBank/DDBJ databases">
        <authorList>
            <person name="Zhang T."/>
        </authorList>
    </citation>
    <scope>NUCLEOTIDE SEQUENCE</scope>
    <source>
        <strain evidence="1">HKST-UBA16</strain>
    </source>
</reference>
<dbReference type="AlphaFoldDB" id="A0A955KV59"/>
<protein>
    <submittedName>
        <fullName evidence="1">Uncharacterized protein</fullName>
    </submittedName>
</protein>
<name>A0A955KV59_9BACT</name>
<gene>
    <name evidence="1" type="ORF">KC622_03310</name>
</gene>
<evidence type="ECO:0000313" key="2">
    <source>
        <dbReference type="Proteomes" id="UP000748332"/>
    </source>
</evidence>
<sequence>ELSNMLRNNGLPEFIATIFEKLGSNSDDLYTLVNVYGELQSGKATIEGARDALDHWAAQQSFQG</sequence>
<feature type="non-terminal residue" evidence="1">
    <location>
        <position position="1"/>
    </location>
</feature>
<dbReference type="EMBL" id="JAGQLM010000148">
    <property type="protein sequence ID" value="MCA9375332.1"/>
    <property type="molecule type" value="Genomic_DNA"/>
</dbReference>
<reference evidence="1" key="2">
    <citation type="journal article" date="2021" name="Microbiome">
        <title>Successional dynamics and alternative stable states in a saline activated sludge microbial community over 9 years.</title>
        <authorList>
            <person name="Wang Y."/>
            <person name="Ye J."/>
            <person name="Ju F."/>
            <person name="Liu L."/>
            <person name="Boyd J.A."/>
            <person name="Deng Y."/>
            <person name="Parks D.H."/>
            <person name="Jiang X."/>
            <person name="Yin X."/>
            <person name="Woodcroft B.J."/>
            <person name="Tyson G.W."/>
            <person name="Hugenholtz P."/>
            <person name="Polz M.F."/>
            <person name="Zhang T."/>
        </authorList>
    </citation>
    <scope>NUCLEOTIDE SEQUENCE</scope>
    <source>
        <strain evidence="1">HKST-UBA16</strain>
    </source>
</reference>
<evidence type="ECO:0000313" key="1">
    <source>
        <dbReference type="EMBL" id="MCA9375332.1"/>
    </source>
</evidence>
<comment type="caution">
    <text evidence="1">The sequence shown here is derived from an EMBL/GenBank/DDBJ whole genome shotgun (WGS) entry which is preliminary data.</text>
</comment>
<dbReference type="Proteomes" id="UP000748332">
    <property type="component" value="Unassembled WGS sequence"/>
</dbReference>